<dbReference type="EMBL" id="QTSX02006484">
    <property type="protein sequence ID" value="KAJ9053852.1"/>
    <property type="molecule type" value="Genomic_DNA"/>
</dbReference>
<organism evidence="1 2">
    <name type="scientific">Entomophthora muscae</name>
    <dbReference type="NCBI Taxonomy" id="34485"/>
    <lineage>
        <taxon>Eukaryota</taxon>
        <taxon>Fungi</taxon>
        <taxon>Fungi incertae sedis</taxon>
        <taxon>Zoopagomycota</taxon>
        <taxon>Entomophthoromycotina</taxon>
        <taxon>Entomophthoromycetes</taxon>
        <taxon>Entomophthorales</taxon>
        <taxon>Entomophthoraceae</taxon>
        <taxon>Entomophthora</taxon>
    </lineage>
</organism>
<proteinExistence type="predicted"/>
<keyword evidence="2" id="KW-1185">Reference proteome</keyword>
<dbReference type="Proteomes" id="UP001165960">
    <property type="component" value="Unassembled WGS sequence"/>
</dbReference>
<reference evidence="1" key="1">
    <citation type="submission" date="2022-04" db="EMBL/GenBank/DDBJ databases">
        <title>Genome of the entomopathogenic fungus Entomophthora muscae.</title>
        <authorList>
            <person name="Elya C."/>
            <person name="Lovett B.R."/>
            <person name="Lee E."/>
            <person name="Macias A.M."/>
            <person name="Hajek A.E."/>
            <person name="De Bivort B.L."/>
            <person name="Kasson M.T."/>
            <person name="De Fine Licht H.H."/>
            <person name="Stajich J.E."/>
        </authorList>
    </citation>
    <scope>NUCLEOTIDE SEQUENCE</scope>
    <source>
        <strain evidence="1">Berkeley</strain>
    </source>
</reference>
<name>A0ACC2RUX9_9FUNG</name>
<accession>A0ACC2RUX9</accession>
<gene>
    <name evidence="1" type="ORF">DSO57_1020295</name>
</gene>
<sequence length="123" mass="13565">MVYNVDLRNELILAVVTAPKASKFKIPPPKSNKAKTTPKKQPSKAKAPPKTPTPSPELEGNGPTPPHSPFVYSPSDPQEKLFNFNCHSDPTSEPKEEEELEPGAPAEEQIELWDLNSIHNICN</sequence>
<evidence type="ECO:0000313" key="2">
    <source>
        <dbReference type="Proteomes" id="UP001165960"/>
    </source>
</evidence>
<evidence type="ECO:0000313" key="1">
    <source>
        <dbReference type="EMBL" id="KAJ9053852.1"/>
    </source>
</evidence>
<comment type="caution">
    <text evidence="1">The sequence shown here is derived from an EMBL/GenBank/DDBJ whole genome shotgun (WGS) entry which is preliminary data.</text>
</comment>
<protein>
    <submittedName>
        <fullName evidence="1">Uncharacterized protein</fullName>
    </submittedName>
</protein>